<sequence length="210" mass="22958">MWHILLDGLIQTMYTLSMALDLNAVGGMLMLTALVRLVLLPLSLRAALDQQANQQRLKALRPHLAQLKREYADDPAGLSKATMGLYRQHGVQLLSRAGMTNMAGQSLFGLGMIQALGRWQLSGGWGWIADLARPDAVLAVLVTLLTGLSLWLMPGSDMPLLLQCAVPLLVGALAWFSFPACVALYWSVSSAFGLLQTLYLRQQRESAQAR</sequence>
<reference evidence="9" key="1">
    <citation type="journal article" date="2019" name="Int. J. Syst. Evol. Microbiol.">
        <title>The Global Catalogue of Microorganisms (GCM) 10K type strain sequencing project: providing services to taxonomists for standard genome sequencing and annotation.</title>
        <authorList>
            <consortium name="The Broad Institute Genomics Platform"/>
            <consortium name="The Broad Institute Genome Sequencing Center for Infectious Disease"/>
            <person name="Wu L."/>
            <person name="Ma J."/>
        </authorList>
    </citation>
    <scope>NUCLEOTIDE SEQUENCE [LARGE SCALE GENOMIC DNA]</scope>
    <source>
        <strain evidence="9">JCM 18401</strain>
    </source>
</reference>
<evidence type="ECO:0000313" key="8">
    <source>
        <dbReference type="EMBL" id="GAA4894042.1"/>
    </source>
</evidence>
<dbReference type="InterPro" id="IPR001708">
    <property type="entry name" value="YidC/ALB3/OXA1/COX18"/>
</dbReference>
<organism evidence="8 9">
    <name type="scientific">Ferrimonas pelagia</name>
    <dbReference type="NCBI Taxonomy" id="1177826"/>
    <lineage>
        <taxon>Bacteria</taxon>
        <taxon>Pseudomonadati</taxon>
        <taxon>Pseudomonadota</taxon>
        <taxon>Gammaproteobacteria</taxon>
        <taxon>Alteromonadales</taxon>
        <taxon>Ferrimonadaceae</taxon>
        <taxon>Ferrimonas</taxon>
    </lineage>
</organism>
<dbReference type="RefSeq" id="WP_345336148.1">
    <property type="nucleotide sequence ID" value="NZ_BAABJZ010000092.1"/>
</dbReference>
<keyword evidence="3 6" id="KW-1133">Transmembrane helix</keyword>
<dbReference type="EMBL" id="BAABJZ010000092">
    <property type="protein sequence ID" value="GAA4894042.1"/>
    <property type="molecule type" value="Genomic_DNA"/>
</dbReference>
<gene>
    <name evidence="8" type="ORF">GCM10023333_28980</name>
</gene>
<comment type="subcellular location">
    <subcellularLocation>
        <location evidence="1 5">Membrane</location>
        <topology evidence="1 5">Multi-pass membrane protein</topology>
    </subcellularLocation>
</comment>
<evidence type="ECO:0000256" key="5">
    <source>
        <dbReference type="RuleBase" id="RU003945"/>
    </source>
</evidence>
<dbReference type="PANTHER" id="PTHR12428:SF65">
    <property type="entry name" value="CYTOCHROME C OXIDASE ASSEMBLY PROTEIN COX18, MITOCHONDRIAL"/>
    <property type="match status" value="1"/>
</dbReference>
<feature type="transmembrane region" description="Helical" evidence="6">
    <location>
        <begin position="184"/>
        <end position="200"/>
    </location>
</feature>
<dbReference type="Proteomes" id="UP001499988">
    <property type="component" value="Unassembled WGS sequence"/>
</dbReference>
<evidence type="ECO:0000256" key="6">
    <source>
        <dbReference type="SAM" id="Phobius"/>
    </source>
</evidence>
<evidence type="ECO:0000256" key="1">
    <source>
        <dbReference type="ARBA" id="ARBA00004141"/>
    </source>
</evidence>
<name>A0ABP9F5L6_9GAMM</name>
<dbReference type="InterPro" id="IPR028055">
    <property type="entry name" value="YidC/Oxa/ALB_C"/>
</dbReference>
<keyword evidence="2 5" id="KW-0812">Transmembrane</keyword>
<evidence type="ECO:0000256" key="4">
    <source>
        <dbReference type="ARBA" id="ARBA00023136"/>
    </source>
</evidence>
<evidence type="ECO:0000313" key="9">
    <source>
        <dbReference type="Proteomes" id="UP001499988"/>
    </source>
</evidence>
<evidence type="ECO:0000256" key="3">
    <source>
        <dbReference type="ARBA" id="ARBA00022989"/>
    </source>
</evidence>
<comment type="caution">
    <text evidence="8">The sequence shown here is derived from an EMBL/GenBank/DDBJ whole genome shotgun (WGS) entry which is preliminary data.</text>
</comment>
<feature type="transmembrane region" description="Helical" evidence="6">
    <location>
        <begin position="136"/>
        <end position="153"/>
    </location>
</feature>
<feature type="transmembrane region" description="Helical" evidence="6">
    <location>
        <begin position="24"/>
        <end position="48"/>
    </location>
</feature>
<keyword evidence="4 6" id="KW-0472">Membrane</keyword>
<dbReference type="PANTHER" id="PTHR12428">
    <property type="entry name" value="OXA1"/>
    <property type="match status" value="1"/>
</dbReference>
<dbReference type="Pfam" id="PF02096">
    <property type="entry name" value="60KD_IMP"/>
    <property type="match status" value="1"/>
</dbReference>
<proteinExistence type="inferred from homology"/>
<evidence type="ECO:0000259" key="7">
    <source>
        <dbReference type="Pfam" id="PF02096"/>
    </source>
</evidence>
<comment type="similarity">
    <text evidence="5">Belongs to the OXA1/ALB3/YidC family.</text>
</comment>
<keyword evidence="9" id="KW-1185">Reference proteome</keyword>
<protein>
    <recommendedName>
        <fullName evidence="7">Membrane insertase YidC/Oxa/ALB C-terminal domain-containing protein</fullName>
    </recommendedName>
</protein>
<accession>A0ABP9F5L6</accession>
<evidence type="ECO:0000256" key="2">
    <source>
        <dbReference type="ARBA" id="ARBA00022692"/>
    </source>
</evidence>
<feature type="domain" description="Membrane insertase YidC/Oxa/ALB C-terminal" evidence="7">
    <location>
        <begin position="28"/>
        <end position="201"/>
    </location>
</feature>